<dbReference type="AlphaFoldDB" id="A0A285VGV8"/>
<gene>
    <name evidence="2" type="ORF">SAMN05660748_4344</name>
</gene>
<reference evidence="3" key="1">
    <citation type="submission" date="2017-08" db="EMBL/GenBank/DDBJ databases">
        <authorList>
            <person name="Varghese N."/>
            <person name="Submissions S."/>
        </authorList>
    </citation>
    <scope>NUCLEOTIDE SEQUENCE [LARGE SCALE GENOMIC DNA]</scope>
    <source>
        <strain evidence="3">DSM 4725</strain>
    </source>
</reference>
<feature type="signal peptide" evidence="1">
    <location>
        <begin position="1"/>
        <end position="24"/>
    </location>
</feature>
<proteinExistence type="predicted"/>
<dbReference type="EMBL" id="OBQI01000008">
    <property type="protein sequence ID" value="SOC53223.1"/>
    <property type="molecule type" value="Genomic_DNA"/>
</dbReference>
<accession>A0A285VGV8</accession>
<sequence length="132" mass="13536">MRMSRVLLAGAAVAAAGIATSAFTAGNTVEDSVAGYGDSTVTGATTEQIDYVLNGADKSLVDEIRFELVEDFTAEVAGEGLVAWLTVTNAGTNVFAPVQCAFEPFAVTHPVSCDIPGTEIASFDGIALTVSE</sequence>
<evidence type="ECO:0000313" key="2">
    <source>
        <dbReference type="EMBL" id="SOC53223.1"/>
    </source>
</evidence>
<keyword evidence="1" id="KW-0732">Signal</keyword>
<protein>
    <recommendedName>
        <fullName evidence="4">DUF11 domain-containing protein</fullName>
    </recommendedName>
</protein>
<evidence type="ECO:0008006" key="4">
    <source>
        <dbReference type="Google" id="ProtNLM"/>
    </source>
</evidence>
<name>A0A285VGV8_9ACTN</name>
<dbReference type="Proteomes" id="UP000219435">
    <property type="component" value="Unassembled WGS sequence"/>
</dbReference>
<dbReference type="RefSeq" id="WP_097197080.1">
    <property type="nucleotide sequence ID" value="NZ_OBQI01000008.1"/>
</dbReference>
<feature type="chain" id="PRO_5012538255" description="DUF11 domain-containing protein" evidence="1">
    <location>
        <begin position="25"/>
        <end position="132"/>
    </location>
</feature>
<evidence type="ECO:0000256" key="1">
    <source>
        <dbReference type="SAM" id="SignalP"/>
    </source>
</evidence>
<organism evidence="2 3">
    <name type="scientific">Blastococcus aggregatus</name>
    <dbReference type="NCBI Taxonomy" id="38502"/>
    <lineage>
        <taxon>Bacteria</taxon>
        <taxon>Bacillati</taxon>
        <taxon>Actinomycetota</taxon>
        <taxon>Actinomycetes</taxon>
        <taxon>Geodermatophilales</taxon>
        <taxon>Geodermatophilaceae</taxon>
        <taxon>Blastococcus</taxon>
    </lineage>
</organism>
<dbReference type="OrthoDB" id="5194648at2"/>
<keyword evidence="3" id="KW-1185">Reference proteome</keyword>
<evidence type="ECO:0000313" key="3">
    <source>
        <dbReference type="Proteomes" id="UP000219435"/>
    </source>
</evidence>